<gene>
    <name evidence="1" type="ORF">N7Z68_12845</name>
</gene>
<evidence type="ECO:0000313" key="1">
    <source>
        <dbReference type="EMBL" id="MDE5414261.1"/>
    </source>
</evidence>
<proteinExistence type="predicted"/>
<accession>A0ABT5VFN9</accession>
<sequence length="72" mass="8644">MMNFFDWKIEMVESLKPYIDIENKRMAILTTEDDEIHMALEFDETNNLVMHPRWNINITILGDKHLKFTTNS</sequence>
<keyword evidence="2" id="KW-1185">Reference proteome</keyword>
<protein>
    <submittedName>
        <fullName evidence="1">Uncharacterized protein</fullName>
    </submittedName>
</protein>
<name>A0ABT5VFN9_9BACI</name>
<reference evidence="1" key="1">
    <citation type="submission" date="2024-05" db="EMBL/GenBank/DDBJ databases">
        <title>Alkalihalobacillus sp. strain MEB203 novel alkaliphilic bacterium from Lonar Lake, India.</title>
        <authorList>
            <person name="Joshi A."/>
            <person name="Thite S."/>
            <person name="Mengade P."/>
        </authorList>
    </citation>
    <scope>NUCLEOTIDE SEQUENCE</scope>
    <source>
        <strain evidence="1">MEB 203</strain>
    </source>
</reference>
<evidence type="ECO:0000313" key="2">
    <source>
        <dbReference type="Proteomes" id="UP001148125"/>
    </source>
</evidence>
<organism evidence="1 2">
    <name type="scientific">Alkalihalobacterium chitinilyticum</name>
    <dbReference type="NCBI Taxonomy" id="2980103"/>
    <lineage>
        <taxon>Bacteria</taxon>
        <taxon>Bacillati</taxon>
        <taxon>Bacillota</taxon>
        <taxon>Bacilli</taxon>
        <taxon>Bacillales</taxon>
        <taxon>Bacillaceae</taxon>
        <taxon>Alkalihalobacterium</taxon>
    </lineage>
</organism>
<dbReference type="Proteomes" id="UP001148125">
    <property type="component" value="Unassembled WGS sequence"/>
</dbReference>
<comment type="caution">
    <text evidence="1">The sequence shown here is derived from an EMBL/GenBank/DDBJ whole genome shotgun (WGS) entry which is preliminary data.</text>
</comment>
<dbReference type="EMBL" id="JAOTPO010000008">
    <property type="protein sequence ID" value="MDE5414261.1"/>
    <property type="molecule type" value="Genomic_DNA"/>
</dbReference>